<gene>
    <name evidence="1" type="ORF">PS880_06158</name>
</gene>
<evidence type="ECO:0000313" key="1">
    <source>
        <dbReference type="EMBL" id="VVP60482.1"/>
    </source>
</evidence>
<sequence length="142" mass="16473">MRRELLRYLLTLDVLEEERAEDHDARMFLGELEKTESNETLWGITFQLITPKNLLAIDFAGSLSYGFDHSFPALTEWYEIRVLGKRYLIDDVAPVEKGVIPEQSWFQLDDWQSPALELGLQDDYLEATNKHRDPGSPAMRTL</sequence>
<dbReference type="EMBL" id="CABVIH010000054">
    <property type="protein sequence ID" value="VVP60482.1"/>
    <property type="molecule type" value="Genomic_DNA"/>
</dbReference>
<proteinExistence type="predicted"/>
<organism evidence="1 2">
    <name type="scientific">Pseudomonas fluorescens</name>
    <dbReference type="NCBI Taxonomy" id="294"/>
    <lineage>
        <taxon>Bacteria</taxon>
        <taxon>Pseudomonadati</taxon>
        <taxon>Pseudomonadota</taxon>
        <taxon>Gammaproteobacteria</taxon>
        <taxon>Pseudomonadales</taxon>
        <taxon>Pseudomonadaceae</taxon>
        <taxon>Pseudomonas</taxon>
    </lineage>
</organism>
<name>A0A5E7QDW9_PSEFL</name>
<dbReference type="Proteomes" id="UP000375525">
    <property type="component" value="Unassembled WGS sequence"/>
</dbReference>
<accession>A0A5E7QDW9</accession>
<dbReference type="AlphaFoldDB" id="A0A5E7QDW9"/>
<reference evidence="1 2" key="1">
    <citation type="submission" date="2019-09" db="EMBL/GenBank/DDBJ databases">
        <authorList>
            <person name="Chandra G."/>
            <person name="Truman W A."/>
        </authorList>
    </citation>
    <scope>NUCLEOTIDE SEQUENCE [LARGE SCALE GENOMIC DNA]</scope>
    <source>
        <strain evidence="1">PS880</strain>
    </source>
</reference>
<protein>
    <submittedName>
        <fullName evidence="1">Uncharacterized protein</fullName>
    </submittedName>
</protein>
<evidence type="ECO:0000313" key="2">
    <source>
        <dbReference type="Proteomes" id="UP000375525"/>
    </source>
</evidence>